<dbReference type="EC" id="3.6.4.13" evidence="11"/>
<dbReference type="RefSeq" id="WP_369743830.1">
    <property type="nucleotide sequence ID" value="NZ_CP165718.1"/>
</dbReference>
<evidence type="ECO:0000256" key="5">
    <source>
        <dbReference type="ARBA" id="ARBA00038437"/>
    </source>
</evidence>
<keyword evidence="4 7" id="KW-0067">ATP-binding</keyword>
<dbReference type="Pfam" id="PF03880">
    <property type="entry name" value="DbpA"/>
    <property type="match status" value="1"/>
</dbReference>
<dbReference type="SUPFAM" id="SSF52540">
    <property type="entry name" value="P-loop containing nucleoside triphosphate hydrolases"/>
    <property type="match status" value="1"/>
</dbReference>
<dbReference type="CDD" id="cd00268">
    <property type="entry name" value="DEADc"/>
    <property type="match status" value="1"/>
</dbReference>
<evidence type="ECO:0000256" key="7">
    <source>
        <dbReference type="RuleBase" id="RU000492"/>
    </source>
</evidence>
<dbReference type="InterPro" id="IPR001650">
    <property type="entry name" value="Helicase_C-like"/>
</dbReference>
<evidence type="ECO:0000256" key="2">
    <source>
        <dbReference type="ARBA" id="ARBA00022801"/>
    </source>
</evidence>
<dbReference type="PROSITE" id="PS51192">
    <property type="entry name" value="HELICASE_ATP_BIND_1"/>
    <property type="match status" value="1"/>
</dbReference>
<feature type="domain" description="Helicase C-terminal" evidence="9">
    <location>
        <begin position="241"/>
        <end position="385"/>
    </location>
</feature>
<evidence type="ECO:0000256" key="3">
    <source>
        <dbReference type="ARBA" id="ARBA00022806"/>
    </source>
</evidence>
<evidence type="ECO:0000259" key="10">
    <source>
        <dbReference type="PROSITE" id="PS51195"/>
    </source>
</evidence>
<evidence type="ECO:0000313" key="11">
    <source>
        <dbReference type="EMBL" id="XDV10449.1"/>
    </source>
</evidence>
<dbReference type="GO" id="GO:0003724">
    <property type="term" value="F:RNA helicase activity"/>
    <property type="evidence" value="ECO:0007669"/>
    <property type="project" value="UniProtKB-EC"/>
</dbReference>
<accession>A0AB39X8S7</accession>
<proteinExistence type="inferred from homology"/>
<dbReference type="PANTHER" id="PTHR47959">
    <property type="entry name" value="ATP-DEPENDENT RNA HELICASE RHLE-RELATED"/>
    <property type="match status" value="1"/>
</dbReference>
<dbReference type="NCBIfam" id="NF008744">
    <property type="entry name" value="PRK11776.1"/>
    <property type="match status" value="1"/>
</dbReference>
<dbReference type="Gene3D" id="3.40.50.300">
    <property type="entry name" value="P-loop containing nucleotide triphosphate hydrolases"/>
    <property type="match status" value="2"/>
</dbReference>
<dbReference type="PROSITE" id="PS00039">
    <property type="entry name" value="DEAD_ATP_HELICASE"/>
    <property type="match status" value="1"/>
</dbReference>
<dbReference type="CDD" id="cd18787">
    <property type="entry name" value="SF2_C_DEAD"/>
    <property type="match status" value="1"/>
</dbReference>
<dbReference type="GO" id="GO:0016787">
    <property type="term" value="F:hydrolase activity"/>
    <property type="evidence" value="ECO:0007669"/>
    <property type="project" value="UniProtKB-KW"/>
</dbReference>
<dbReference type="SMART" id="SM00487">
    <property type="entry name" value="DEXDc"/>
    <property type="match status" value="1"/>
</dbReference>
<dbReference type="Gene3D" id="3.30.70.330">
    <property type="match status" value="1"/>
</dbReference>
<gene>
    <name evidence="11" type="primary">dbpA</name>
    <name evidence="11" type="ORF">AB8S08_04480</name>
</gene>
<dbReference type="InterPro" id="IPR012677">
    <property type="entry name" value="Nucleotide-bd_a/b_plait_sf"/>
</dbReference>
<evidence type="ECO:0000256" key="4">
    <source>
        <dbReference type="ARBA" id="ARBA00022840"/>
    </source>
</evidence>
<organism evidence="11">
    <name type="scientific">Pseudidiomarina sp. PP-1MA</name>
    <dbReference type="NCBI Taxonomy" id="3237706"/>
    <lineage>
        <taxon>Bacteria</taxon>
        <taxon>Pseudomonadati</taxon>
        <taxon>Pseudomonadota</taxon>
        <taxon>Gammaproteobacteria</taxon>
        <taxon>Alteromonadales</taxon>
        <taxon>Idiomarinaceae</taxon>
        <taxon>Pseudidiomarina</taxon>
    </lineage>
</organism>
<keyword evidence="2 7" id="KW-0378">Hydrolase</keyword>
<dbReference type="InterPro" id="IPR000629">
    <property type="entry name" value="RNA-helicase_DEAD-box_CS"/>
</dbReference>
<dbReference type="InterPro" id="IPR044742">
    <property type="entry name" value="DEAD/DEAH_RhlB"/>
</dbReference>
<protein>
    <submittedName>
        <fullName evidence="11">ATP-dependent RNA helicase DbpA</fullName>
        <ecNumber evidence="11">3.6.4.13</ecNumber>
    </submittedName>
</protein>
<dbReference type="Pfam" id="PF00271">
    <property type="entry name" value="Helicase_C"/>
    <property type="match status" value="1"/>
</dbReference>
<dbReference type="InterPro" id="IPR014001">
    <property type="entry name" value="Helicase_ATP-bd"/>
</dbReference>
<keyword evidence="1 7" id="KW-0547">Nucleotide-binding</keyword>
<dbReference type="InterPro" id="IPR005580">
    <property type="entry name" value="DbpA/CsdA_RNA-bd_dom"/>
</dbReference>
<name>A0AB39X8S7_9GAMM</name>
<feature type="domain" description="DEAD-box RNA helicase Q" evidence="10">
    <location>
        <begin position="14"/>
        <end position="42"/>
    </location>
</feature>
<dbReference type="GO" id="GO:0005829">
    <property type="term" value="C:cytosol"/>
    <property type="evidence" value="ECO:0007669"/>
    <property type="project" value="TreeGrafter"/>
</dbReference>
<dbReference type="Pfam" id="PF00270">
    <property type="entry name" value="DEAD"/>
    <property type="match status" value="1"/>
</dbReference>
<reference evidence="11" key="1">
    <citation type="submission" date="2024-07" db="EMBL/GenBank/DDBJ databases">
        <title>Whole genome sequence of bacterial strains from algal surface.</title>
        <authorList>
            <person name="Kumar P."/>
        </authorList>
    </citation>
    <scope>NUCLEOTIDE SEQUENCE</scope>
    <source>
        <strain evidence="11">PP-1MA</strain>
    </source>
</reference>
<evidence type="ECO:0000259" key="9">
    <source>
        <dbReference type="PROSITE" id="PS51194"/>
    </source>
</evidence>
<dbReference type="EMBL" id="CP165718">
    <property type="protein sequence ID" value="XDV10449.1"/>
    <property type="molecule type" value="Genomic_DNA"/>
</dbReference>
<dbReference type="PROSITE" id="PS51195">
    <property type="entry name" value="Q_MOTIF"/>
    <property type="match status" value="1"/>
</dbReference>
<dbReference type="GO" id="GO:0003676">
    <property type="term" value="F:nucleic acid binding"/>
    <property type="evidence" value="ECO:0007669"/>
    <property type="project" value="InterPro"/>
</dbReference>
<sequence length="467" mass="49824">MSTVAMPTTQPPLSQFDQLPLAANLLQRVAELGYSTMTPVQAGSLPVILAGLDVVVQAPTGSGKTAAFALGLLTKLVPAQQAPQALVMCPTRELAEQVAEVIRSLAKAIGDVKVLTLCGGVPARGQRESLQHGANILVGTPGRILDLLQQQAFSTAAIHTLVLDEADRMLEMGFIDDLKAIVKTLPGQRQTLLFSATYPATIAQLAQQVSQQAKHIQAEDAAVPAAITQRFYELTDTAANAVANLLLQLQPPSCMVFCNTKAETQNIVTHLLGQGISATALNGDLDQKQRDQAMIQFLHGSVRVLVATDVAARGVDVDQLPLVINVHMAHDLDTHTHRIGRTGRAGSAGLAITLLGAQDNYQRHLLEDQLDKPIQLLALPAPAAANLSLPALWSTLQITGGKKDKLRPGDIVGALTKDNQLKVDAIGKIKVLSQWSFVTVRKAQVKAALAILNNDKIKGKRFRARAL</sequence>
<keyword evidence="3 7" id="KW-0347">Helicase</keyword>
<dbReference type="GO" id="GO:0005524">
    <property type="term" value="F:ATP binding"/>
    <property type="evidence" value="ECO:0007669"/>
    <property type="project" value="UniProtKB-KW"/>
</dbReference>
<evidence type="ECO:0000256" key="1">
    <source>
        <dbReference type="ARBA" id="ARBA00022741"/>
    </source>
</evidence>
<evidence type="ECO:0000259" key="8">
    <source>
        <dbReference type="PROSITE" id="PS51192"/>
    </source>
</evidence>
<dbReference type="AlphaFoldDB" id="A0AB39X8S7"/>
<dbReference type="InterPro" id="IPR027417">
    <property type="entry name" value="P-loop_NTPase"/>
</dbReference>
<feature type="short sequence motif" description="Q motif" evidence="6">
    <location>
        <begin position="14"/>
        <end position="42"/>
    </location>
</feature>
<dbReference type="SMART" id="SM00490">
    <property type="entry name" value="HELICc"/>
    <property type="match status" value="1"/>
</dbReference>
<dbReference type="InterPro" id="IPR050079">
    <property type="entry name" value="DEAD_box_RNA_helicase"/>
</dbReference>
<dbReference type="InterPro" id="IPR014014">
    <property type="entry name" value="RNA_helicase_DEAD_Q_motif"/>
</dbReference>
<evidence type="ECO:0000256" key="6">
    <source>
        <dbReference type="PROSITE-ProRule" id="PRU00552"/>
    </source>
</evidence>
<feature type="domain" description="Helicase ATP-binding" evidence="8">
    <location>
        <begin position="45"/>
        <end position="216"/>
    </location>
</feature>
<dbReference type="PANTHER" id="PTHR47959:SF1">
    <property type="entry name" value="ATP-DEPENDENT RNA HELICASE DBPA"/>
    <property type="match status" value="1"/>
</dbReference>
<dbReference type="PROSITE" id="PS51194">
    <property type="entry name" value="HELICASE_CTER"/>
    <property type="match status" value="1"/>
</dbReference>
<comment type="similarity">
    <text evidence="5 7">Belongs to the DEAD box helicase family.</text>
</comment>
<dbReference type="InterPro" id="IPR011545">
    <property type="entry name" value="DEAD/DEAH_box_helicase_dom"/>
</dbReference>